<keyword evidence="2" id="KW-1185">Reference proteome</keyword>
<proteinExistence type="predicted"/>
<dbReference type="Proteomes" id="UP000241118">
    <property type="component" value="Unassembled WGS sequence"/>
</dbReference>
<dbReference type="RefSeq" id="WP_106617212.1">
    <property type="nucleotide sequence ID" value="NZ_PYAX01000007.1"/>
</dbReference>
<reference evidence="1 2" key="1">
    <citation type="submission" date="2018-03" db="EMBL/GenBank/DDBJ databases">
        <title>Genomic Encyclopedia of Type Strains, Phase III (KMG-III): the genomes of soil and plant-associated and newly described type strains.</title>
        <authorList>
            <person name="Whitman W."/>
        </authorList>
    </citation>
    <scope>NUCLEOTIDE SEQUENCE [LARGE SCALE GENOMIC DNA]</scope>
    <source>
        <strain evidence="1 2">CGMCC 4.7097</strain>
    </source>
</reference>
<dbReference type="EMBL" id="PYAX01000007">
    <property type="protein sequence ID" value="PSL54093.1"/>
    <property type="molecule type" value="Genomic_DNA"/>
</dbReference>
<gene>
    <name evidence="1" type="ORF">B0I31_107147</name>
</gene>
<dbReference type="InterPro" id="IPR049709">
    <property type="entry name" value="IniB-like_N"/>
</dbReference>
<sequence>MGSSPNTLHDFVLDLLSDPTALADFQADAEGTLARAGLSDISALDVQEVIPLVLDYVPTGSLPALDGSLLEDLPLDLVDAGQAGAIFRLKAVADQLTVSGATGAGDVKAAVAGTLSADADGLSVFGGVSSWDLFDGAASVKLKVEGDFSAVGDVTDTLDGTSHTATGQVSDLTDTATGTLDGAVATAGGVTGSLPGADGLTSTAFGALDSLSGVVGNVTGGLTSSLPVGDLGNVAGLGDVADLGDVAGLGDSLGVSGSAQGKAGFDSHGADPLSGVTGTVEDVAGTAGVGGVVSNVTDTVDGLDLPVVDSLDVDNLLF</sequence>
<name>A0A2P8I6L2_SACCR</name>
<protein>
    <submittedName>
        <fullName evidence="1">Uncharacterized protein</fullName>
    </submittedName>
</protein>
<dbReference type="NCBIfam" id="NF038175">
    <property type="entry name" value="IniB_NTERM"/>
    <property type="match status" value="1"/>
</dbReference>
<evidence type="ECO:0000313" key="1">
    <source>
        <dbReference type="EMBL" id="PSL54093.1"/>
    </source>
</evidence>
<accession>A0A2P8I6L2</accession>
<comment type="caution">
    <text evidence="1">The sequence shown here is derived from an EMBL/GenBank/DDBJ whole genome shotgun (WGS) entry which is preliminary data.</text>
</comment>
<dbReference type="AlphaFoldDB" id="A0A2P8I6L2"/>
<dbReference type="OrthoDB" id="3403955at2"/>
<evidence type="ECO:0000313" key="2">
    <source>
        <dbReference type="Proteomes" id="UP000241118"/>
    </source>
</evidence>
<organism evidence="1 2">
    <name type="scientific">Saccharothrix carnea</name>
    <dbReference type="NCBI Taxonomy" id="1280637"/>
    <lineage>
        <taxon>Bacteria</taxon>
        <taxon>Bacillati</taxon>
        <taxon>Actinomycetota</taxon>
        <taxon>Actinomycetes</taxon>
        <taxon>Pseudonocardiales</taxon>
        <taxon>Pseudonocardiaceae</taxon>
        <taxon>Saccharothrix</taxon>
    </lineage>
</organism>